<dbReference type="STRING" id="237631.A0A0D1E2A8"/>
<dbReference type="InterPro" id="IPR018957">
    <property type="entry name" value="Znf_C3HC4_RING-type"/>
</dbReference>
<keyword evidence="12" id="KW-0862">Zinc</keyword>
<evidence type="ECO:0000256" key="17">
    <source>
        <dbReference type="PROSITE-ProRule" id="PRU00175"/>
    </source>
</evidence>
<feature type="compositionally biased region" description="Polar residues" evidence="18">
    <location>
        <begin position="167"/>
        <end position="185"/>
    </location>
</feature>
<keyword evidence="14" id="KW-0234">DNA repair</keyword>
<dbReference type="GO" id="GO:0006513">
    <property type="term" value="P:protein monoubiquitination"/>
    <property type="evidence" value="ECO:0000318"/>
    <property type="project" value="GO_Central"/>
</dbReference>
<dbReference type="InterPro" id="IPR003034">
    <property type="entry name" value="SAP_dom"/>
</dbReference>
<dbReference type="EC" id="2.3.2.27" evidence="5"/>
<dbReference type="SMART" id="SM00734">
    <property type="entry name" value="ZnF_Rad18"/>
    <property type="match status" value="1"/>
</dbReference>
<keyword evidence="10 17" id="KW-0863">Zinc-finger</keyword>
<evidence type="ECO:0000256" key="13">
    <source>
        <dbReference type="ARBA" id="ARBA00023125"/>
    </source>
</evidence>
<evidence type="ECO:0000259" key="20">
    <source>
        <dbReference type="PROSITE" id="PS50800"/>
    </source>
</evidence>
<dbReference type="PROSITE" id="PS50089">
    <property type="entry name" value="ZF_RING_2"/>
    <property type="match status" value="1"/>
</dbReference>
<dbReference type="UniPathway" id="UPA00143"/>
<dbReference type="PROSITE" id="PS50800">
    <property type="entry name" value="SAP"/>
    <property type="match status" value="1"/>
</dbReference>
<dbReference type="GO" id="GO:0061630">
    <property type="term" value="F:ubiquitin protein ligase activity"/>
    <property type="evidence" value="ECO:0007669"/>
    <property type="project" value="UniProtKB-EC"/>
</dbReference>
<dbReference type="FunCoup" id="A0A0D1E2A8">
    <property type="interactions" value="155"/>
</dbReference>
<dbReference type="InterPro" id="IPR006642">
    <property type="entry name" value="Rad18_UBZ4"/>
</dbReference>
<evidence type="ECO:0000313" key="21">
    <source>
        <dbReference type="EMBL" id="KIS70011.1"/>
    </source>
</evidence>
<dbReference type="GO" id="GO:0008270">
    <property type="term" value="F:zinc ion binding"/>
    <property type="evidence" value="ECO:0007669"/>
    <property type="project" value="UniProtKB-KW"/>
</dbReference>
<evidence type="ECO:0000259" key="19">
    <source>
        <dbReference type="PROSITE" id="PS50089"/>
    </source>
</evidence>
<dbReference type="InterPro" id="IPR001841">
    <property type="entry name" value="Znf_RING"/>
</dbReference>
<dbReference type="PROSITE" id="PS00518">
    <property type="entry name" value="ZF_RING_1"/>
    <property type="match status" value="1"/>
</dbReference>
<dbReference type="InterPro" id="IPR017907">
    <property type="entry name" value="Znf_RING_CS"/>
</dbReference>
<feature type="region of interest" description="Disordered" evidence="18">
    <location>
        <begin position="447"/>
        <end position="500"/>
    </location>
</feature>
<dbReference type="PANTHER" id="PTHR14134:SF2">
    <property type="entry name" value="E3 UBIQUITIN-PROTEIN LIGASE RAD18"/>
    <property type="match status" value="1"/>
</dbReference>
<evidence type="ECO:0000256" key="12">
    <source>
        <dbReference type="ARBA" id="ARBA00022833"/>
    </source>
</evidence>
<dbReference type="GO" id="GO:0097505">
    <property type="term" value="C:Rad6-Rad18 complex"/>
    <property type="evidence" value="ECO:0000318"/>
    <property type="project" value="GO_Central"/>
</dbReference>
<dbReference type="InterPro" id="IPR039577">
    <property type="entry name" value="Rad18"/>
</dbReference>
<evidence type="ECO:0000256" key="18">
    <source>
        <dbReference type="SAM" id="MobiDB-lite"/>
    </source>
</evidence>
<dbReference type="Gene3D" id="3.30.40.10">
    <property type="entry name" value="Zinc/RING finger domain, C3HC4 (zinc finger)"/>
    <property type="match status" value="1"/>
</dbReference>
<dbReference type="Pfam" id="PF02037">
    <property type="entry name" value="SAP"/>
    <property type="match status" value="1"/>
</dbReference>
<keyword evidence="13" id="KW-0238">DNA-binding</keyword>
<evidence type="ECO:0000256" key="16">
    <source>
        <dbReference type="ARBA" id="ARBA00031783"/>
    </source>
</evidence>
<keyword evidence="7" id="KW-0808">Transferase</keyword>
<evidence type="ECO:0000256" key="4">
    <source>
        <dbReference type="ARBA" id="ARBA00009506"/>
    </source>
</evidence>
<evidence type="ECO:0000256" key="3">
    <source>
        <dbReference type="ARBA" id="ARBA00004906"/>
    </source>
</evidence>
<dbReference type="EMBL" id="CM003143">
    <property type="protein sequence ID" value="KIS70011.1"/>
    <property type="molecule type" value="Genomic_DNA"/>
</dbReference>
<proteinExistence type="inferred from homology"/>
<dbReference type="OMA" id="CIRTHIN"/>
<sequence length="500" mass="55641">MQSSIANNWMDDVTDPSDWKDDFALLRNLDASLRCDLCFDIYTSPVSLKSCHHTFCSSCIRTHINQSGNAGSFCPKCRQTKAYDSELIPQPVLEVTALEWKSSRSFLVRLQTHHNTRRLSPPPRSAEASRCVIAGPSKRPQSLHDGTHGESSPTRSSPRRSKRIKTDLSTVTTEPSAGSRSSPLTVQDDDDDDDDENDGLHRTDDEFELNRGQDTDADYIDSATSTHSSRAKRCSSQHSPPLRSPPPPPPLPPNALDRELKADDLVECPICSHKFTLSALHRHLDSVSCYPGFPEPSPEERGLAPKSAKPSSSSWLTLATIHSDATSSMAASEKRLHRPQYNLKSDRDLRKLLDDAGLPTSGDREKLVERHRQWVNLWNANLDSTKARRSTLQLRKELAAWERAKWSAKDHSALVDRQKTSWIQSNKSQFHSLIEKARIGAIKDHKLRHAPSTSESMCAADTPHGEHKSERQPHRISSSPGTLEAASEVTAPPQSLVSES</sequence>
<comment type="subcellular location">
    <subcellularLocation>
        <location evidence="2">Nucleus</location>
    </subcellularLocation>
</comment>
<evidence type="ECO:0000256" key="6">
    <source>
        <dbReference type="ARBA" id="ARBA00015551"/>
    </source>
</evidence>
<evidence type="ECO:0000256" key="7">
    <source>
        <dbReference type="ARBA" id="ARBA00022679"/>
    </source>
</evidence>
<comment type="similarity">
    <text evidence="4">Belongs to the RAD18 family.</text>
</comment>
<organism evidence="21 22">
    <name type="scientific">Mycosarcoma maydis</name>
    <name type="common">Corn smut fungus</name>
    <name type="synonym">Ustilago maydis</name>
    <dbReference type="NCBI Taxonomy" id="5270"/>
    <lineage>
        <taxon>Eukaryota</taxon>
        <taxon>Fungi</taxon>
        <taxon>Dikarya</taxon>
        <taxon>Basidiomycota</taxon>
        <taxon>Ustilaginomycotina</taxon>
        <taxon>Ustilaginomycetes</taxon>
        <taxon>Ustilaginales</taxon>
        <taxon>Ustilaginaceae</taxon>
        <taxon>Mycosarcoma</taxon>
    </lineage>
</organism>
<comment type="catalytic activity">
    <reaction evidence="1">
        <text>S-ubiquitinyl-[E2 ubiquitin-conjugating enzyme]-L-cysteine + [acceptor protein]-L-lysine = [E2 ubiquitin-conjugating enzyme]-L-cysteine + N(6)-ubiquitinyl-[acceptor protein]-L-lysine.</text>
        <dbReference type="EC" id="2.3.2.27"/>
    </reaction>
</comment>
<reference evidence="21 22" key="1">
    <citation type="journal article" date="2006" name="Nature">
        <title>Insights from the genome of the biotrophic fungal plant pathogen Ustilago maydis.</title>
        <authorList>
            <person name="Kamper J."/>
            <person name="Kahmann R."/>
            <person name="Bolker M."/>
            <person name="Ma L.J."/>
            <person name="Brefort T."/>
            <person name="Saville B.J."/>
            <person name="Banuett F."/>
            <person name="Kronstad J.W."/>
            <person name="Gold S.E."/>
            <person name="Muller O."/>
            <person name="Perlin M.H."/>
            <person name="Wosten H.A."/>
            <person name="de Vries R."/>
            <person name="Ruiz-Herrera J."/>
            <person name="Reynaga-Pena C.G."/>
            <person name="Snetselaar K."/>
            <person name="McCann M."/>
            <person name="Perez-Martin J."/>
            <person name="Feldbrugge M."/>
            <person name="Basse C.W."/>
            <person name="Steinberg G."/>
            <person name="Ibeas J.I."/>
            <person name="Holloman W."/>
            <person name="Guzman P."/>
            <person name="Farman M."/>
            <person name="Stajich J.E."/>
            <person name="Sentandreu R."/>
            <person name="Gonzalez-Prieto J.M."/>
            <person name="Kennell J.C."/>
            <person name="Molina L."/>
            <person name="Schirawski J."/>
            <person name="Mendoza-Mendoza A."/>
            <person name="Greilinger D."/>
            <person name="Munch K."/>
            <person name="Rossel N."/>
            <person name="Scherer M."/>
            <person name="Vranes M."/>
            <person name="Ladendorf O."/>
            <person name="Vincon V."/>
            <person name="Fuchs U."/>
            <person name="Sandrock B."/>
            <person name="Meng S."/>
            <person name="Ho E.C."/>
            <person name="Cahill M.J."/>
            <person name="Boyce K.J."/>
            <person name="Klose J."/>
            <person name="Klosterman S.J."/>
            <person name="Deelstra H.J."/>
            <person name="Ortiz-Castellanos L."/>
            <person name="Li W."/>
            <person name="Sanchez-Alonso P."/>
            <person name="Schreier P.H."/>
            <person name="Hauser-Hahn I."/>
            <person name="Vaupel M."/>
            <person name="Koopmann E."/>
            <person name="Friedrich G."/>
            <person name="Voss H."/>
            <person name="Schluter T."/>
            <person name="Margolis J."/>
            <person name="Platt D."/>
            <person name="Swimmer C."/>
            <person name="Gnirke A."/>
            <person name="Chen F."/>
            <person name="Vysotskaia V."/>
            <person name="Mannhaupt G."/>
            <person name="Guldener U."/>
            <person name="Munsterkotter M."/>
            <person name="Haase D."/>
            <person name="Oesterheld M."/>
            <person name="Mewes H.W."/>
            <person name="Mauceli E.W."/>
            <person name="DeCaprio D."/>
            <person name="Wade C.M."/>
            <person name="Butler J."/>
            <person name="Young S."/>
            <person name="Jaffe D.B."/>
            <person name="Calvo S."/>
            <person name="Nusbaum C."/>
            <person name="Galagan J."/>
            <person name="Birren B.W."/>
        </authorList>
    </citation>
    <scope>NUCLEOTIDE SEQUENCE [LARGE SCALE GENOMIC DNA]</scope>
    <source>
        <strain evidence="22">DSM 14603 / FGSC 9021 / UM521</strain>
    </source>
</reference>
<evidence type="ECO:0000256" key="5">
    <source>
        <dbReference type="ARBA" id="ARBA00012483"/>
    </source>
</evidence>
<dbReference type="Pfam" id="PF00097">
    <property type="entry name" value="zf-C3HC4"/>
    <property type="match status" value="1"/>
</dbReference>
<comment type="pathway">
    <text evidence="3">Protein modification; protein ubiquitination.</text>
</comment>
<dbReference type="GO" id="GO:0003697">
    <property type="term" value="F:single-stranded DNA binding"/>
    <property type="evidence" value="ECO:0007669"/>
    <property type="project" value="InterPro"/>
</dbReference>
<gene>
    <name evidence="21" type="ORF">UMAG_05085</name>
</gene>
<dbReference type="VEuPathDB" id="FungiDB:UMAG_05085"/>
<keyword evidence="11" id="KW-0833">Ubl conjugation pathway</keyword>
<dbReference type="KEGG" id="uma:UMAG_05085"/>
<dbReference type="OrthoDB" id="9049620at2759"/>
<dbReference type="GeneID" id="23565071"/>
<dbReference type="SMART" id="SM00513">
    <property type="entry name" value="SAP"/>
    <property type="match status" value="1"/>
</dbReference>
<feature type="compositionally biased region" description="Pro residues" evidence="18">
    <location>
        <begin position="242"/>
        <end position="253"/>
    </location>
</feature>
<evidence type="ECO:0000256" key="15">
    <source>
        <dbReference type="ARBA" id="ARBA00023242"/>
    </source>
</evidence>
<feature type="compositionally biased region" description="Basic and acidic residues" evidence="18">
    <location>
        <begin position="198"/>
        <end position="214"/>
    </location>
</feature>
<dbReference type="SUPFAM" id="SSF57850">
    <property type="entry name" value="RING/U-box"/>
    <property type="match status" value="1"/>
</dbReference>
<dbReference type="AlphaFoldDB" id="A0A0D1E2A8"/>
<keyword evidence="15" id="KW-0539">Nucleus</keyword>
<evidence type="ECO:0000256" key="2">
    <source>
        <dbReference type="ARBA" id="ARBA00004123"/>
    </source>
</evidence>
<dbReference type="GO" id="GO:0006301">
    <property type="term" value="P:DNA damage tolerance"/>
    <property type="evidence" value="ECO:0000318"/>
    <property type="project" value="GO_Central"/>
</dbReference>
<protein>
    <recommendedName>
        <fullName evidence="6">Postreplication repair E3 ubiquitin-protein ligase RAD18</fullName>
        <ecNumber evidence="5">2.3.2.27</ecNumber>
    </recommendedName>
    <alternativeName>
        <fullName evidence="16">RING-type E3 ubiquitin transferase RAD18</fullName>
    </alternativeName>
</protein>
<keyword evidence="9" id="KW-0227">DNA damage</keyword>
<evidence type="ECO:0000256" key="14">
    <source>
        <dbReference type="ARBA" id="ARBA00023204"/>
    </source>
</evidence>
<dbReference type="InParanoid" id="A0A0D1E2A8"/>
<feature type="domain" description="RING-type" evidence="19">
    <location>
        <begin position="35"/>
        <end position="78"/>
    </location>
</feature>
<evidence type="ECO:0000256" key="10">
    <source>
        <dbReference type="ARBA" id="ARBA00022771"/>
    </source>
</evidence>
<dbReference type="Proteomes" id="UP000000561">
    <property type="component" value="Chromosome 4"/>
</dbReference>
<evidence type="ECO:0000256" key="1">
    <source>
        <dbReference type="ARBA" id="ARBA00000900"/>
    </source>
</evidence>
<keyword evidence="8" id="KW-0479">Metal-binding</keyword>
<evidence type="ECO:0000256" key="9">
    <source>
        <dbReference type="ARBA" id="ARBA00022763"/>
    </source>
</evidence>
<keyword evidence="22" id="KW-1185">Reference proteome</keyword>
<feature type="domain" description="SAP" evidence="20">
    <location>
        <begin position="341"/>
        <end position="375"/>
    </location>
</feature>
<dbReference type="GO" id="GO:0005634">
    <property type="term" value="C:nucleus"/>
    <property type="evidence" value="ECO:0000318"/>
    <property type="project" value="GO_Central"/>
</dbReference>
<feature type="compositionally biased region" description="Acidic residues" evidence="18">
    <location>
        <begin position="187"/>
        <end position="197"/>
    </location>
</feature>
<dbReference type="GO" id="GO:0006281">
    <property type="term" value="P:DNA repair"/>
    <property type="evidence" value="ECO:0007669"/>
    <property type="project" value="UniProtKB-KW"/>
</dbReference>
<evidence type="ECO:0000256" key="8">
    <source>
        <dbReference type="ARBA" id="ARBA00022723"/>
    </source>
</evidence>
<dbReference type="SMART" id="SM00184">
    <property type="entry name" value="RING"/>
    <property type="match status" value="1"/>
</dbReference>
<feature type="region of interest" description="Disordered" evidence="18">
    <location>
        <begin position="136"/>
        <end position="257"/>
    </location>
</feature>
<evidence type="ECO:0000256" key="11">
    <source>
        <dbReference type="ARBA" id="ARBA00022786"/>
    </source>
</evidence>
<accession>A0A0D1E2A8</accession>
<feature type="compositionally biased region" description="Basic and acidic residues" evidence="18">
    <location>
        <begin position="463"/>
        <end position="473"/>
    </location>
</feature>
<dbReference type="eggNOG" id="KOG0287">
    <property type="taxonomic scope" value="Eukaryota"/>
</dbReference>
<name>A0A0D1E2A8_MYCMD</name>
<evidence type="ECO:0000313" key="22">
    <source>
        <dbReference type="Proteomes" id="UP000000561"/>
    </source>
</evidence>
<dbReference type="InterPro" id="IPR013083">
    <property type="entry name" value="Znf_RING/FYVE/PHD"/>
</dbReference>
<dbReference type="RefSeq" id="XP_011388160.1">
    <property type="nucleotide sequence ID" value="XM_011389858.1"/>
</dbReference>
<dbReference type="PANTHER" id="PTHR14134">
    <property type="entry name" value="E3 UBIQUITIN-PROTEIN LIGASE RAD18"/>
    <property type="match status" value="1"/>
</dbReference>